<dbReference type="RefSeq" id="WP_341695587.1">
    <property type="nucleotide sequence ID" value="NZ_JBBYHR010000002.1"/>
</dbReference>
<evidence type="ECO:0000313" key="1">
    <source>
        <dbReference type="EMBL" id="MEL1243263.1"/>
    </source>
</evidence>
<keyword evidence="2" id="KW-1185">Reference proteome</keyword>
<dbReference type="EMBL" id="JBBYHR010000002">
    <property type="protein sequence ID" value="MEL1243263.1"/>
    <property type="molecule type" value="Genomic_DNA"/>
</dbReference>
<proteinExistence type="predicted"/>
<reference evidence="1 2" key="1">
    <citation type="submission" date="2024-04" db="EMBL/GenBank/DDBJ databases">
        <title>Flavobacterium sp. DGU11 16S ribosomal RNA gene Genome sequencing and assembly.</title>
        <authorList>
            <person name="Park S."/>
        </authorList>
    </citation>
    <scope>NUCLEOTIDE SEQUENCE [LARGE SCALE GENOMIC DNA]</scope>
    <source>
        <strain evidence="1 2">DGU11</strain>
    </source>
</reference>
<protein>
    <submittedName>
        <fullName evidence="1">Uncharacterized protein</fullName>
    </submittedName>
</protein>
<name>A0ABU9HU74_9FLAO</name>
<organism evidence="1 2">
    <name type="scientific">Flavobacterium arundinis</name>
    <dbReference type="NCBI Taxonomy" id="3139143"/>
    <lineage>
        <taxon>Bacteria</taxon>
        <taxon>Pseudomonadati</taxon>
        <taxon>Bacteroidota</taxon>
        <taxon>Flavobacteriia</taxon>
        <taxon>Flavobacteriales</taxon>
        <taxon>Flavobacteriaceae</taxon>
        <taxon>Flavobacterium</taxon>
    </lineage>
</organism>
<evidence type="ECO:0000313" key="2">
    <source>
        <dbReference type="Proteomes" id="UP001464555"/>
    </source>
</evidence>
<sequence>MVNRILLFVTFLFLVSCSNRGYEVSTAKGDSFINEPGRYYLKKGRLIVREFEDGTLVYGVADKFNRVQHQQSIFSPFSDHQYWIIYLDTDENVWFYCADLQQLEVVRYSQDKKAYVYEKIEVDTVLPKAFEKNLNERGVDRNDILTIIEMRKFEAK</sequence>
<dbReference type="PROSITE" id="PS51257">
    <property type="entry name" value="PROKAR_LIPOPROTEIN"/>
    <property type="match status" value="1"/>
</dbReference>
<gene>
    <name evidence="1" type="ORF">AAEO56_03220</name>
</gene>
<accession>A0ABU9HU74</accession>
<comment type="caution">
    <text evidence="1">The sequence shown here is derived from an EMBL/GenBank/DDBJ whole genome shotgun (WGS) entry which is preliminary data.</text>
</comment>
<dbReference type="Proteomes" id="UP001464555">
    <property type="component" value="Unassembled WGS sequence"/>
</dbReference>